<name>A0AC60VX45_9ARCH</name>
<comment type="caution">
    <text evidence="1">The sequence shown here is derived from an EMBL/GenBank/DDBJ whole genome shotgun (WGS) entry which is preliminary data.</text>
</comment>
<gene>
    <name evidence="1" type="ORF">H2B03_01275</name>
</gene>
<evidence type="ECO:0000313" key="2">
    <source>
        <dbReference type="Proteomes" id="UP000559653"/>
    </source>
</evidence>
<evidence type="ECO:0000313" key="1">
    <source>
        <dbReference type="EMBL" id="MBA4451797.1"/>
    </source>
</evidence>
<proteinExistence type="predicted"/>
<reference evidence="1 2" key="1">
    <citation type="journal article" date="2020" name="Appl. Environ. Microbiol.">
        <title>Genomic Characteristics of a Novel Species of Ammonia-Oxidizing Archaea from the Jiulong River Estuary.</title>
        <authorList>
            <person name="Zou D."/>
            <person name="Wan R."/>
            <person name="Han L."/>
            <person name="Xu M.N."/>
            <person name="Liu Y."/>
            <person name="Liu H."/>
            <person name="Kao S.J."/>
            <person name="Li M."/>
        </authorList>
    </citation>
    <scope>NUCLEOTIDE SEQUENCE [LARGE SCALE GENOMIC DNA]</scope>
    <source>
        <strain evidence="1">W1bin1</strain>
    </source>
</reference>
<dbReference type="EMBL" id="JACEMZ010000002">
    <property type="protein sequence ID" value="MBA4451797.1"/>
    <property type="molecule type" value="Genomic_DNA"/>
</dbReference>
<accession>A0AC60VX45</accession>
<organism evidence="1 2">
    <name type="scientific">Candidatus Nitrosomaritimum aestuariumsis</name>
    <dbReference type="NCBI Taxonomy" id="3342354"/>
    <lineage>
        <taxon>Archaea</taxon>
        <taxon>Nitrososphaerota</taxon>
        <taxon>Nitrososphaeria</taxon>
        <taxon>Nitrosopumilales</taxon>
        <taxon>Nitrosopumilaceae</taxon>
        <taxon>Candidatus Nitrosomaritimum</taxon>
    </lineage>
</organism>
<sequence>MVEKENDIEELIDDMISGGNEFVDHLKGVLPDSLAETLTMFHESNIANLKKIKELVKTK</sequence>
<protein>
    <submittedName>
        <fullName evidence="1">Uncharacterized protein</fullName>
    </submittedName>
</protein>
<dbReference type="Proteomes" id="UP000559653">
    <property type="component" value="Unassembled WGS sequence"/>
</dbReference>